<organism evidence="8 9">
    <name type="scientific">Babesia caballi</name>
    <dbReference type="NCBI Taxonomy" id="5871"/>
    <lineage>
        <taxon>Eukaryota</taxon>
        <taxon>Sar</taxon>
        <taxon>Alveolata</taxon>
        <taxon>Apicomplexa</taxon>
        <taxon>Aconoidasida</taxon>
        <taxon>Piroplasmida</taxon>
        <taxon>Babesiidae</taxon>
        <taxon>Babesia</taxon>
    </lineage>
</organism>
<feature type="compositionally biased region" description="Basic and acidic residues" evidence="6">
    <location>
        <begin position="457"/>
        <end position="467"/>
    </location>
</feature>
<dbReference type="Proteomes" id="UP001497744">
    <property type="component" value="Unassembled WGS sequence"/>
</dbReference>
<feature type="compositionally biased region" description="Basic residues" evidence="6">
    <location>
        <begin position="445"/>
        <end position="455"/>
    </location>
</feature>
<dbReference type="Pfam" id="PF08625">
    <property type="entry name" value="Utp13"/>
    <property type="match status" value="1"/>
</dbReference>
<dbReference type="GeneID" id="94195128"/>
<dbReference type="SMART" id="SM00320">
    <property type="entry name" value="WD40"/>
    <property type="match status" value="7"/>
</dbReference>
<dbReference type="GO" id="GO:0000472">
    <property type="term" value="P:endonucleolytic cleavage to generate mature 5'-end of SSU-rRNA from (SSU-rRNA, 5.8S rRNA, LSU-rRNA)"/>
    <property type="evidence" value="ECO:0007669"/>
    <property type="project" value="TreeGrafter"/>
</dbReference>
<comment type="caution">
    <text evidence="8">The sequence shown here is derived from an EMBL/GenBank/DDBJ whole genome shotgun (WGS) entry which is preliminary data.</text>
</comment>
<dbReference type="Pfam" id="PF00400">
    <property type="entry name" value="WD40"/>
    <property type="match status" value="3"/>
</dbReference>
<dbReference type="Gene3D" id="2.130.10.10">
    <property type="entry name" value="YVTN repeat-like/Quinoprotein amine dehydrogenase"/>
    <property type="match status" value="3"/>
</dbReference>
<evidence type="ECO:0000259" key="7">
    <source>
        <dbReference type="Pfam" id="PF08625"/>
    </source>
</evidence>
<keyword evidence="9" id="KW-1185">Reference proteome</keyword>
<feature type="compositionally biased region" description="Polar residues" evidence="6">
    <location>
        <begin position="425"/>
        <end position="437"/>
    </location>
</feature>
<evidence type="ECO:0000256" key="1">
    <source>
        <dbReference type="ARBA" id="ARBA00004604"/>
    </source>
</evidence>
<dbReference type="PROSITE" id="PS50294">
    <property type="entry name" value="WD_REPEATS_REGION"/>
    <property type="match status" value="2"/>
</dbReference>
<dbReference type="InterPro" id="IPR001680">
    <property type="entry name" value="WD40_rpt"/>
</dbReference>
<feature type="repeat" description="WD" evidence="5">
    <location>
        <begin position="708"/>
        <end position="749"/>
    </location>
</feature>
<keyword evidence="4" id="KW-0539">Nucleus</keyword>
<dbReference type="GO" id="GO:0034511">
    <property type="term" value="F:U3 snoRNA binding"/>
    <property type="evidence" value="ECO:0007669"/>
    <property type="project" value="TreeGrafter"/>
</dbReference>
<sequence>MAYNVATLVSALSESRRFASFASDTFRLLPARNLVVSQHDDCLFAVPYPRSDGTEGLLLSDEFGQGEGKEVARDYFQRLSITDRSAVCLLDANEENLYNEPTRGTNCIYVAGGVAAYAVNNAGDVLAVALCNGILTFYEIASRGPAISLKANRELKTNTKNVTQICFDSSDAYTACGAVDGAVAVYHEGVLLKVFHHQQGQISVLRFFPNSLRLLAGTQSGDIVMYCLKKKAPIATFQDHLSYVNDIAFLVAEDDAQSGFVSCARDSYVCFWALNFKKREIKDAVARGTVLVRKPFKRLMQFESVVGVSIINKGLVYKGTAPWVLFVATESGQLRLIDPITEKVLHSRQMVYGHGDELKSVALCKNANEVVVLGSSGSLGFYSVNLELKHQILGNIDGAFQFQLYQGTNTMDVSELVKTHAESAPDTSTTLSRVETNNVKDSKRAGGRHSVKNGGHHLNDHSDRGEEAMQADSEAEGDGRSHPASPGAHKASKKKDSAAAVRARYQDWIHSLDWLNKQVAKGVPVLFILCGDDAIRLLALDGWGSFVTLGLANDAHRHTDTVLSIAYSAAGGILASGGKDERVFIWDLKTLTVVATISLDGLNVACIALPSGISAECTQFRLVATGNNVMKSFDVPTSWAASSNNLSIAAVANSKPHKVTAAAATVVRHKKPINAVAFSPNKKVIASAGSDKIVVIYAAENLIVKGECLGHRRSVVSVAFTSINKTVVSSSIDMTIKIWNLNDFSCIKTLQVGGRFGGKNVAGAHESGHAGPRTAKRPAIALRRHGRPRENNHSDKVSFLGESYIGPEVWNAEVAGPNVVTISGNGVLIWWDDVSAEIEAKKLLEEREEELKRTQVESLAADGKYSEALCLAMELRRPAMASKILKRRAATQLFRVEKESGVSHDLFTNWVRHLKTAEDPKTMLTIAFDFIHLWVSKGSTSWMGNCLLAELVAQFTPTELFLVEGMAQRIDSILAHQASHLTRVARFALVAVDPAHQHAGESSGRAVQLEDVGNCDGELVAGAVEGHRGHSRGETGGPPEPLATHAVPGAHEPVRAPRDEGAVAGVEVDAVHGEGHVGSLGGLVPVALEGVLLRQRVVRPRKVLPGDAALDRAQREAAVVGKALDGAVLELEHAAARHWVENAGKRTLSAALRETHHVCHRLSVHQLVLHVGWRARGFRRPRRCAAGRAHGALLHDYQNLEAGERERPAHDVLPQLAQAARAAQLLLHHHPGLLQAVLQRQGVVHEVLAGRAYKHLGEQLVAQLQPAHAAAAQGGQLLLVEVRHQRVELHLEAEGVPLRRAEDGAFALGQQRVYAAPGDDPLKLLLVRHVVHAEADLGVPRPVPRGEAQGQKAEVTVLNRQKALHELQGAGQGVEPRGVPPVGPQHSRHGGQEVAARRYAARRQRCGELQDAAHQRLGGEAWHRDRLQILAYALLHDVAALYVVRDQELEPLGPRVPDPDAVLQHAAHEMGVGPLHGHGAGQELQQGPHGDDDELRAEERVEGLRARAHLLQQDAVVADDVVGAVPRLVGVVAVHQALGVDLAPVPAPHHDQEVGVLELGERGKDGRAELARAPVVQQQLVSQPVVGAGAAGGGLDEQRRLEADGAAAPELLGIAARQFDVDVAARQRVVRQVLEEEQRPVARDAAPEKGV</sequence>
<dbReference type="GO" id="GO:0000480">
    <property type="term" value="P:endonucleolytic cleavage in 5'-ETS of tricistronic rRNA transcript (SSU-rRNA, 5.8S rRNA, LSU-rRNA)"/>
    <property type="evidence" value="ECO:0007669"/>
    <property type="project" value="TreeGrafter"/>
</dbReference>
<dbReference type="InterPro" id="IPR011047">
    <property type="entry name" value="Quinoprotein_ADH-like_sf"/>
</dbReference>
<dbReference type="InterPro" id="IPR015943">
    <property type="entry name" value="WD40/YVTN_repeat-like_dom_sf"/>
</dbReference>
<gene>
    <name evidence="8" type="ORF">BcabD6B2_30820</name>
</gene>
<reference evidence="8 9" key="1">
    <citation type="submission" date="2021-06" db="EMBL/GenBank/DDBJ databases">
        <title>Genome sequence of Babesia caballi.</title>
        <authorList>
            <person name="Yamagishi J."/>
            <person name="Kidaka T."/>
            <person name="Ochi A."/>
        </authorList>
    </citation>
    <scope>NUCLEOTIDE SEQUENCE [LARGE SCALE GENOMIC DNA]</scope>
    <source>
        <strain evidence="8">USDA-D6B2</strain>
    </source>
</reference>
<evidence type="ECO:0000256" key="2">
    <source>
        <dbReference type="ARBA" id="ARBA00022574"/>
    </source>
</evidence>
<feature type="domain" description="U3 small nucleolar RNA-associated protein 13 C-terminal" evidence="7">
    <location>
        <begin position="855"/>
        <end position="987"/>
    </location>
</feature>
<dbReference type="RefSeq" id="XP_067715716.1">
    <property type="nucleotide sequence ID" value="XM_067859615.1"/>
</dbReference>
<protein>
    <submittedName>
        <fullName evidence="8">Transducin-like G-protein beta</fullName>
    </submittedName>
</protein>
<feature type="region of interest" description="Disordered" evidence="6">
    <location>
        <begin position="419"/>
        <end position="497"/>
    </location>
</feature>
<accession>A0AAV4LV13</accession>
<keyword evidence="3" id="KW-0677">Repeat</keyword>
<dbReference type="GO" id="GO:0030686">
    <property type="term" value="C:90S preribosome"/>
    <property type="evidence" value="ECO:0007669"/>
    <property type="project" value="TreeGrafter"/>
</dbReference>
<evidence type="ECO:0000313" key="9">
    <source>
        <dbReference type="Proteomes" id="UP001497744"/>
    </source>
</evidence>
<dbReference type="PANTHER" id="PTHR19854:SF15">
    <property type="entry name" value="TRANSDUCIN BETA-LIKE PROTEIN 3"/>
    <property type="match status" value="1"/>
</dbReference>
<comment type="subcellular location">
    <subcellularLocation>
        <location evidence="1">Nucleus</location>
        <location evidence="1">Nucleolus</location>
    </subcellularLocation>
</comment>
<name>A0AAV4LV13_BABCB</name>
<evidence type="ECO:0000313" key="8">
    <source>
        <dbReference type="EMBL" id="GIX63647.1"/>
    </source>
</evidence>
<dbReference type="PROSITE" id="PS00678">
    <property type="entry name" value="WD_REPEATS_1"/>
    <property type="match status" value="2"/>
</dbReference>
<dbReference type="SUPFAM" id="SSF50998">
    <property type="entry name" value="Quinoprotein alcohol dehydrogenase-like"/>
    <property type="match status" value="1"/>
</dbReference>
<proteinExistence type="predicted"/>
<dbReference type="PANTHER" id="PTHR19854">
    <property type="entry name" value="TRANSDUCIN BETA-LIKE 3"/>
    <property type="match status" value="1"/>
</dbReference>
<feature type="repeat" description="WD" evidence="5">
    <location>
        <begin position="555"/>
        <end position="596"/>
    </location>
</feature>
<dbReference type="InterPro" id="IPR013934">
    <property type="entry name" value="Utp13_C"/>
</dbReference>
<evidence type="ECO:0000256" key="4">
    <source>
        <dbReference type="ARBA" id="ARBA00023242"/>
    </source>
</evidence>
<evidence type="ECO:0000256" key="6">
    <source>
        <dbReference type="SAM" id="MobiDB-lite"/>
    </source>
</evidence>
<dbReference type="InterPro" id="IPR019775">
    <property type="entry name" value="WD40_repeat_CS"/>
</dbReference>
<dbReference type="PROSITE" id="PS50082">
    <property type="entry name" value="WD_REPEATS_2"/>
    <property type="match status" value="3"/>
</dbReference>
<dbReference type="GO" id="GO:0032040">
    <property type="term" value="C:small-subunit processome"/>
    <property type="evidence" value="ECO:0007669"/>
    <property type="project" value="InterPro"/>
</dbReference>
<feature type="region of interest" description="Disordered" evidence="6">
    <location>
        <begin position="1027"/>
        <end position="1047"/>
    </location>
</feature>
<evidence type="ECO:0000256" key="5">
    <source>
        <dbReference type="PROSITE-ProRule" id="PRU00221"/>
    </source>
</evidence>
<evidence type="ECO:0000256" key="3">
    <source>
        <dbReference type="ARBA" id="ARBA00022737"/>
    </source>
</evidence>
<keyword evidence="2 5" id="KW-0853">WD repeat</keyword>
<feature type="region of interest" description="Disordered" evidence="6">
    <location>
        <begin position="1473"/>
        <end position="1494"/>
    </location>
</feature>
<feature type="repeat" description="WD" evidence="5">
    <location>
        <begin position="666"/>
        <end position="697"/>
    </location>
</feature>
<dbReference type="EMBL" id="BPLF01000002">
    <property type="protein sequence ID" value="GIX63647.1"/>
    <property type="molecule type" value="Genomic_DNA"/>
</dbReference>